<evidence type="ECO:0008006" key="18">
    <source>
        <dbReference type="Google" id="ProtNLM"/>
    </source>
</evidence>
<accession>A0A3S5A1P4</accession>
<keyword evidence="7" id="KW-0809">Transit peptide</keyword>
<dbReference type="Gene3D" id="3.30.390.30">
    <property type="match status" value="1"/>
</dbReference>
<evidence type="ECO:0000256" key="8">
    <source>
        <dbReference type="ARBA" id="ARBA00023002"/>
    </source>
</evidence>
<feature type="region of interest" description="Disordered" evidence="12">
    <location>
        <begin position="477"/>
        <end position="511"/>
    </location>
</feature>
<dbReference type="SMART" id="SM01353">
    <property type="entry name" value="AIF_C"/>
    <property type="match status" value="1"/>
</dbReference>
<feature type="compositionally biased region" description="Basic and acidic residues" evidence="12">
    <location>
        <begin position="502"/>
        <end position="511"/>
    </location>
</feature>
<dbReference type="GO" id="GO:0046983">
    <property type="term" value="F:protein dimerization activity"/>
    <property type="evidence" value="ECO:0007669"/>
    <property type="project" value="InterPro"/>
</dbReference>
<dbReference type="GO" id="GO:0033108">
    <property type="term" value="P:mitochondrial respiratory chain complex assembly"/>
    <property type="evidence" value="ECO:0007669"/>
    <property type="project" value="TreeGrafter"/>
</dbReference>
<dbReference type="InterPro" id="IPR036188">
    <property type="entry name" value="FAD/NAD-bd_sf"/>
</dbReference>
<name>A0A3S5A1P4_9PLAT</name>
<evidence type="ECO:0000259" key="15">
    <source>
        <dbReference type="Pfam" id="PF14721"/>
    </source>
</evidence>
<comment type="caution">
    <text evidence="16">The sequence shown here is derived from an EMBL/GenBank/DDBJ whole genome shotgun (WGS) entry which is preliminary data.</text>
</comment>
<evidence type="ECO:0000313" key="17">
    <source>
        <dbReference type="Proteomes" id="UP000784294"/>
    </source>
</evidence>
<protein>
    <recommendedName>
        <fullName evidence="18">FAD/NAD(P)-binding domain-containing protein</fullName>
    </recommendedName>
</protein>
<dbReference type="EMBL" id="CAAALY010032581">
    <property type="protein sequence ID" value="VEL17432.1"/>
    <property type="molecule type" value="Genomic_DNA"/>
</dbReference>
<dbReference type="OrthoDB" id="6029at2759"/>
<dbReference type="Gene3D" id="3.50.50.60">
    <property type="entry name" value="FAD/NAD(P)-binding domain"/>
    <property type="match status" value="2"/>
</dbReference>
<evidence type="ECO:0000259" key="13">
    <source>
        <dbReference type="Pfam" id="PF00070"/>
    </source>
</evidence>
<dbReference type="PANTHER" id="PTHR43557">
    <property type="entry name" value="APOPTOSIS-INDUCING FACTOR 1"/>
    <property type="match status" value="1"/>
</dbReference>
<feature type="domain" description="Mitochondrial apoptosis-inducing factor C-terminal" evidence="15">
    <location>
        <begin position="293"/>
        <end position="401"/>
    </location>
</feature>
<evidence type="ECO:0000256" key="7">
    <source>
        <dbReference type="ARBA" id="ARBA00022946"/>
    </source>
</evidence>
<dbReference type="PROSITE" id="PS51257">
    <property type="entry name" value="PROKAR_LIPOPROTEIN"/>
    <property type="match status" value="1"/>
</dbReference>
<evidence type="ECO:0000256" key="1">
    <source>
        <dbReference type="ARBA" id="ARBA00001974"/>
    </source>
</evidence>
<dbReference type="GO" id="GO:0005739">
    <property type="term" value="C:mitochondrion"/>
    <property type="evidence" value="ECO:0007669"/>
    <property type="project" value="UniProtKB-SubCell"/>
</dbReference>
<feature type="domain" description="FAD/NAD(P)-binding" evidence="14">
    <location>
        <begin position="183"/>
        <end position="259"/>
    </location>
</feature>
<dbReference type="Proteomes" id="UP000784294">
    <property type="component" value="Unassembled WGS sequence"/>
</dbReference>
<dbReference type="SUPFAM" id="SSF51905">
    <property type="entry name" value="FAD/NAD(P)-binding domain"/>
    <property type="match status" value="1"/>
</dbReference>
<reference evidence="16" key="1">
    <citation type="submission" date="2018-11" db="EMBL/GenBank/DDBJ databases">
        <authorList>
            <consortium name="Pathogen Informatics"/>
        </authorList>
    </citation>
    <scope>NUCLEOTIDE SEQUENCE</scope>
</reference>
<dbReference type="GO" id="GO:0016174">
    <property type="term" value="F:NAD(P)H oxidase H2O2-forming activity"/>
    <property type="evidence" value="ECO:0007669"/>
    <property type="project" value="TreeGrafter"/>
</dbReference>
<dbReference type="Pfam" id="PF14721">
    <property type="entry name" value="AIF_C"/>
    <property type="match status" value="1"/>
</dbReference>
<organism evidence="16 17">
    <name type="scientific">Protopolystoma xenopodis</name>
    <dbReference type="NCBI Taxonomy" id="117903"/>
    <lineage>
        <taxon>Eukaryota</taxon>
        <taxon>Metazoa</taxon>
        <taxon>Spiralia</taxon>
        <taxon>Lophotrochozoa</taxon>
        <taxon>Platyhelminthes</taxon>
        <taxon>Monogenea</taxon>
        <taxon>Polyopisthocotylea</taxon>
        <taxon>Polystomatidea</taxon>
        <taxon>Polystomatidae</taxon>
        <taxon>Protopolystoma</taxon>
    </lineage>
</organism>
<dbReference type="InterPro" id="IPR050446">
    <property type="entry name" value="FAD-oxidoreductase/Apoptosis"/>
</dbReference>
<comment type="similarity">
    <text evidence="3">Belongs to the FAD-dependent oxidoreductase family.</text>
</comment>
<dbReference type="AlphaFoldDB" id="A0A3S5A1P4"/>
<comment type="catalytic activity">
    <reaction evidence="11">
        <text>A + NADH + H(+) = AH2 + NAD(+)</text>
        <dbReference type="Rhea" id="RHEA:11356"/>
        <dbReference type="ChEBI" id="CHEBI:13193"/>
        <dbReference type="ChEBI" id="CHEBI:15378"/>
        <dbReference type="ChEBI" id="CHEBI:17499"/>
        <dbReference type="ChEBI" id="CHEBI:57540"/>
        <dbReference type="ChEBI" id="CHEBI:57945"/>
    </reaction>
</comment>
<comment type="subcellular location">
    <subcellularLocation>
        <location evidence="2">Mitochondrion</location>
    </subcellularLocation>
</comment>
<feature type="compositionally biased region" description="Basic and acidic residues" evidence="12">
    <location>
        <begin position="477"/>
        <end position="493"/>
    </location>
</feature>
<keyword evidence="6" id="KW-0274">FAD</keyword>
<keyword evidence="4" id="KW-0285">Flavoprotein</keyword>
<dbReference type="PANTHER" id="PTHR43557:SF4">
    <property type="entry name" value="APOPTOSIS-INDUCING FACTOR 1, MITOCHONDRIAL"/>
    <property type="match status" value="1"/>
</dbReference>
<proteinExistence type="inferred from homology"/>
<dbReference type="Pfam" id="PF07992">
    <property type="entry name" value="Pyr_redox_2"/>
    <property type="match status" value="1"/>
</dbReference>
<keyword evidence="10" id="KW-0496">Mitochondrion</keyword>
<keyword evidence="17" id="KW-1185">Reference proteome</keyword>
<keyword evidence="8" id="KW-0560">Oxidoreductase</keyword>
<evidence type="ECO:0000256" key="10">
    <source>
        <dbReference type="ARBA" id="ARBA00023128"/>
    </source>
</evidence>
<keyword evidence="9" id="KW-0520">NAD</keyword>
<feature type="domain" description="Pyridine nucleotide-disulphide oxidoreductase N-terminal" evidence="13">
    <location>
        <begin position="12"/>
        <end position="86"/>
    </location>
</feature>
<gene>
    <name evidence="16" type="ORF">PXEA_LOCUS10872</name>
</gene>
<dbReference type="InterPro" id="IPR023753">
    <property type="entry name" value="FAD/NAD-binding_dom"/>
</dbReference>
<dbReference type="InterPro" id="IPR029324">
    <property type="entry name" value="AIF_C"/>
</dbReference>
<dbReference type="Pfam" id="PF00070">
    <property type="entry name" value="Pyr_redox"/>
    <property type="match status" value="1"/>
</dbReference>
<dbReference type="InterPro" id="IPR039648">
    <property type="entry name" value="DHPH_N"/>
</dbReference>
<evidence type="ECO:0000256" key="9">
    <source>
        <dbReference type="ARBA" id="ARBA00023027"/>
    </source>
</evidence>
<evidence type="ECO:0000256" key="3">
    <source>
        <dbReference type="ARBA" id="ARBA00006442"/>
    </source>
</evidence>
<dbReference type="InterPro" id="IPR016156">
    <property type="entry name" value="FAD/NAD-linked_Rdtase_dimer_sf"/>
</dbReference>
<evidence type="ECO:0000256" key="5">
    <source>
        <dbReference type="ARBA" id="ARBA00022703"/>
    </source>
</evidence>
<feature type="region of interest" description="Disordered" evidence="12">
    <location>
        <begin position="333"/>
        <end position="358"/>
    </location>
</feature>
<dbReference type="GO" id="GO:0071949">
    <property type="term" value="F:FAD binding"/>
    <property type="evidence" value="ECO:0007669"/>
    <property type="project" value="TreeGrafter"/>
</dbReference>
<evidence type="ECO:0000256" key="6">
    <source>
        <dbReference type="ARBA" id="ARBA00022827"/>
    </source>
</evidence>
<evidence type="ECO:0000313" key="16">
    <source>
        <dbReference type="EMBL" id="VEL17432.1"/>
    </source>
</evidence>
<comment type="cofactor">
    <cofactor evidence="1">
        <name>FAD</name>
        <dbReference type="ChEBI" id="CHEBI:57692"/>
    </cofactor>
</comment>
<sequence>MTERLKQTGGSIAIIGGGFLGCELACSLSNFAGLSDSAPSKNQLSVVHIFRESAPMGHVLPPCLSMATARHEAAQGIRVINSADVVTACQFACQPLDNLVHPEVSNPSNDTDASLWTGRDRLSDRLKKAIKELLATSTNKALIAPKSDEISSTSTESQNQTPDVRKIRLRIRRTPLGGTESIEAMEVDHVVCAIGVEPRVDLAESAGLELDPSHGGFLVNADMEARAGVYAAGDAASFWDPTLGMRRRVEHYNFAEESGALAGRNMAVAMLGRTNDSNPSTLVPPATNVDMAKYRHQSSVWSSLGPGIQWDAVGHLDSRRLITRAFLSAPLSTEEDATSQACPEPALPDSTDSSHSGNISSMLSSILDSSHSKKPDRGVIFYLTPGQRRLVGILLWNLAEDIYQEDEYSAPSRLNLARSMLAERRIIAGKPGALRAEAEIAELRQLAKHFDLFGEVESDYEEIKKLSEMHEHYMAEKRTESAKEVFTEDHGSENKTTVAENPEMKDTDIKT</sequence>
<dbReference type="SUPFAM" id="SSF55424">
    <property type="entry name" value="FAD/NAD-linked reductases, dimerisation (C-terminal) domain"/>
    <property type="match status" value="1"/>
</dbReference>
<evidence type="ECO:0000256" key="4">
    <source>
        <dbReference type="ARBA" id="ARBA00022630"/>
    </source>
</evidence>
<dbReference type="GO" id="GO:0006915">
    <property type="term" value="P:apoptotic process"/>
    <property type="evidence" value="ECO:0007669"/>
    <property type="project" value="UniProtKB-KW"/>
</dbReference>
<evidence type="ECO:0000256" key="2">
    <source>
        <dbReference type="ARBA" id="ARBA00004173"/>
    </source>
</evidence>
<evidence type="ECO:0000256" key="12">
    <source>
        <dbReference type="SAM" id="MobiDB-lite"/>
    </source>
</evidence>
<keyword evidence="5" id="KW-0053">Apoptosis</keyword>
<evidence type="ECO:0000259" key="14">
    <source>
        <dbReference type="Pfam" id="PF07992"/>
    </source>
</evidence>
<evidence type="ECO:0000256" key="11">
    <source>
        <dbReference type="ARBA" id="ARBA00047786"/>
    </source>
</evidence>